<comment type="caution">
    <text evidence="4">The sequence shown here is derived from an EMBL/GenBank/DDBJ whole genome shotgun (WGS) entry which is preliminary data.</text>
</comment>
<dbReference type="Gene3D" id="1.10.10.60">
    <property type="entry name" value="Homeodomain-like"/>
    <property type="match status" value="1"/>
</dbReference>
<dbReference type="SUPFAM" id="SSF46689">
    <property type="entry name" value="Homeodomain-like"/>
    <property type="match status" value="1"/>
</dbReference>
<dbReference type="Proteomes" id="UP000569092">
    <property type="component" value="Unassembled WGS sequence"/>
</dbReference>
<dbReference type="PANTHER" id="PTHR43479:SF11">
    <property type="entry name" value="ACREF_ENVCD OPERON REPRESSOR-RELATED"/>
    <property type="match status" value="1"/>
</dbReference>
<organism evidence="4 5">
    <name type="scientific">Tunturiibacter lichenicola</name>
    <dbReference type="NCBI Taxonomy" id="2051959"/>
    <lineage>
        <taxon>Bacteria</taxon>
        <taxon>Pseudomonadati</taxon>
        <taxon>Acidobacteriota</taxon>
        <taxon>Terriglobia</taxon>
        <taxon>Terriglobales</taxon>
        <taxon>Acidobacteriaceae</taxon>
        <taxon>Tunturiibacter</taxon>
    </lineage>
</organism>
<dbReference type="AlphaFoldDB" id="A0A7W8JA43"/>
<dbReference type="PROSITE" id="PS50977">
    <property type="entry name" value="HTH_TETR_2"/>
    <property type="match status" value="1"/>
</dbReference>
<evidence type="ECO:0000313" key="4">
    <source>
        <dbReference type="EMBL" id="MBB5345459.1"/>
    </source>
</evidence>
<gene>
    <name evidence="4" type="ORF">HDF10_003453</name>
</gene>
<dbReference type="InterPro" id="IPR001647">
    <property type="entry name" value="HTH_TetR"/>
</dbReference>
<keyword evidence="1 2" id="KW-0238">DNA-binding</keyword>
<evidence type="ECO:0000256" key="2">
    <source>
        <dbReference type="PROSITE-ProRule" id="PRU00335"/>
    </source>
</evidence>
<dbReference type="PANTHER" id="PTHR43479">
    <property type="entry name" value="ACREF/ENVCD OPERON REPRESSOR-RELATED"/>
    <property type="match status" value="1"/>
</dbReference>
<sequence length="219" mass="24220">MSNKRSRGEVRNGKLQKVAADLFLKRGYEGVTIDKIVELAGGSKSTVYSKFGGKCGLFISSIENLCRESNEPLTKIDYTGLNLEESLKKLSFHILKLITAKRSVELHRLAIGEAVNCPEVGEAWYTHGPARTASIIRSLLESRRDELRKTTIPIERMAVVLHDSLTGDVLYRLLAGVGKHKNDAELERLACAAVDLILGNVCNDVRPKKAYLAHSIESM</sequence>
<dbReference type="Gene3D" id="1.10.357.10">
    <property type="entry name" value="Tetracycline Repressor, domain 2"/>
    <property type="match status" value="1"/>
</dbReference>
<evidence type="ECO:0000259" key="3">
    <source>
        <dbReference type="PROSITE" id="PS50977"/>
    </source>
</evidence>
<feature type="domain" description="HTH tetR-type" evidence="3">
    <location>
        <begin position="9"/>
        <end position="69"/>
    </location>
</feature>
<accession>A0A7W8JA43</accession>
<evidence type="ECO:0000256" key="1">
    <source>
        <dbReference type="ARBA" id="ARBA00023125"/>
    </source>
</evidence>
<dbReference type="EMBL" id="JACHDZ010000006">
    <property type="protein sequence ID" value="MBB5345459.1"/>
    <property type="molecule type" value="Genomic_DNA"/>
</dbReference>
<evidence type="ECO:0000313" key="5">
    <source>
        <dbReference type="Proteomes" id="UP000569092"/>
    </source>
</evidence>
<dbReference type="InterPro" id="IPR039536">
    <property type="entry name" value="TetR_C_Proteobacteria"/>
</dbReference>
<reference evidence="4 5" key="1">
    <citation type="submission" date="2020-08" db="EMBL/GenBank/DDBJ databases">
        <title>Genomic Encyclopedia of Type Strains, Phase IV (KMG-V): Genome sequencing to study the core and pangenomes of soil and plant-associated prokaryotes.</title>
        <authorList>
            <person name="Whitman W."/>
        </authorList>
    </citation>
    <scope>NUCLEOTIDE SEQUENCE [LARGE SCALE GENOMIC DNA]</scope>
    <source>
        <strain evidence="4 5">M8US30</strain>
    </source>
</reference>
<proteinExistence type="predicted"/>
<dbReference type="Pfam" id="PF00440">
    <property type="entry name" value="TetR_N"/>
    <property type="match status" value="1"/>
</dbReference>
<protein>
    <submittedName>
        <fullName evidence="4">AcrR family transcriptional regulator</fullName>
    </submittedName>
</protein>
<name>A0A7W8JA43_9BACT</name>
<dbReference type="InterPro" id="IPR009057">
    <property type="entry name" value="Homeodomain-like_sf"/>
</dbReference>
<dbReference type="InterPro" id="IPR050624">
    <property type="entry name" value="HTH-type_Tx_Regulator"/>
</dbReference>
<feature type="DNA-binding region" description="H-T-H motif" evidence="2">
    <location>
        <begin position="32"/>
        <end position="51"/>
    </location>
</feature>
<dbReference type="Pfam" id="PF14246">
    <property type="entry name" value="TetR_C_7"/>
    <property type="match status" value="1"/>
</dbReference>
<dbReference type="GO" id="GO:0003677">
    <property type="term" value="F:DNA binding"/>
    <property type="evidence" value="ECO:0007669"/>
    <property type="project" value="UniProtKB-UniRule"/>
</dbReference>